<dbReference type="NCBIfam" id="NF008087">
    <property type="entry name" value="PRK10826.1"/>
    <property type="match status" value="1"/>
</dbReference>
<evidence type="ECO:0000313" key="1">
    <source>
        <dbReference type="EMBL" id="GAA4448427.1"/>
    </source>
</evidence>
<name>A0ABP8MEV0_9BACT</name>
<gene>
    <name evidence="1" type="primary">hxpB</name>
    <name evidence="1" type="ORF">GCM10023092_00980</name>
</gene>
<dbReference type="EMBL" id="BAABEZ010000001">
    <property type="protein sequence ID" value="GAA4448427.1"/>
    <property type="molecule type" value="Genomic_DNA"/>
</dbReference>
<sequence length="216" mass="24787">MRDTAIFDMDGLLLDTEPLWTKSMKTVSERHEIPVKPYQFKETTGLKIYEVVAYWAVKYPWQGASVQQVSDEVIEDIIALSKSEGRVMPGVLPLLRQFRERGVRMGVATSSPRRMLHELISYFELEHYFDVLCSADEVGFGKPHPAVYLHCAERLRSNPLQCIVFEDSFNGMVSGKAARMKVIAVPDPAHFDDPRFAIADERLHSLEEFHYDYMLS</sequence>
<organism evidence="1 2">
    <name type="scientific">Rurimicrobium arvi</name>
    <dbReference type="NCBI Taxonomy" id="2049916"/>
    <lineage>
        <taxon>Bacteria</taxon>
        <taxon>Pseudomonadati</taxon>
        <taxon>Bacteroidota</taxon>
        <taxon>Chitinophagia</taxon>
        <taxon>Chitinophagales</taxon>
        <taxon>Chitinophagaceae</taxon>
        <taxon>Rurimicrobium</taxon>
    </lineage>
</organism>
<dbReference type="SFLD" id="SFLDG01129">
    <property type="entry name" value="C1.5:_HAD__Beta-PGM__Phosphata"/>
    <property type="match status" value="1"/>
</dbReference>
<dbReference type="InterPro" id="IPR036412">
    <property type="entry name" value="HAD-like_sf"/>
</dbReference>
<dbReference type="SFLD" id="SFLDG01135">
    <property type="entry name" value="C1.5.6:_HAD__Beta-PGM__Phospha"/>
    <property type="match status" value="1"/>
</dbReference>
<dbReference type="CDD" id="cd07505">
    <property type="entry name" value="HAD_BPGM-like"/>
    <property type="match status" value="1"/>
</dbReference>
<dbReference type="InterPro" id="IPR023198">
    <property type="entry name" value="PGP-like_dom2"/>
</dbReference>
<protein>
    <submittedName>
        <fullName evidence="1">Hexitol phosphatase HxpB</fullName>
    </submittedName>
</protein>
<dbReference type="PRINTS" id="PR00413">
    <property type="entry name" value="HADHALOGNASE"/>
</dbReference>
<dbReference type="NCBIfam" id="TIGR01509">
    <property type="entry name" value="HAD-SF-IA-v3"/>
    <property type="match status" value="1"/>
</dbReference>
<dbReference type="PANTHER" id="PTHR18901:SF38">
    <property type="entry name" value="PSEUDOURIDINE-5'-PHOSPHATASE"/>
    <property type="match status" value="1"/>
</dbReference>
<dbReference type="InterPro" id="IPR041492">
    <property type="entry name" value="HAD_2"/>
</dbReference>
<reference evidence="2" key="1">
    <citation type="journal article" date="2019" name="Int. J. Syst. Evol. Microbiol.">
        <title>The Global Catalogue of Microorganisms (GCM) 10K type strain sequencing project: providing services to taxonomists for standard genome sequencing and annotation.</title>
        <authorList>
            <consortium name="The Broad Institute Genomics Platform"/>
            <consortium name="The Broad Institute Genome Sequencing Center for Infectious Disease"/>
            <person name="Wu L."/>
            <person name="Ma J."/>
        </authorList>
    </citation>
    <scope>NUCLEOTIDE SEQUENCE [LARGE SCALE GENOMIC DNA]</scope>
    <source>
        <strain evidence="2">JCM 31921</strain>
    </source>
</reference>
<dbReference type="Gene3D" id="1.10.150.240">
    <property type="entry name" value="Putative phosphatase, domain 2"/>
    <property type="match status" value="1"/>
</dbReference>
<dbReference type="InterPro" id="IPR006439">
    <property type="entry name" value="HAD-SF_hydro_IA"/>
</dbReference>
<dbReference type="PANTHER" id="PTHR18901">
    <property type="entry name" value="2-DEOXYGLUCOSE-6-PHOSPHATE PHOSPHATASE 2"/>
    <property type="match status" value="1"/>
</dbReference>
<dbReference type="InterPro" id="IPR023214">
    <property type="entry name" value="HAD_sf"/>
</dbReference>
<dbReference type="Proteomes" id="UP001501410">
    <property type="component" value="Unassembled WGS sequence"/>
</dbReference>
<dbReference type="SFLD" id="SFLDS00003">
    <property type="entry name" value="Haloacid_Dehalogenase"/>
    <property type="match status" value="1"/>
</dbReference>
<accession>A0ABP8MEV0</accession>
<evidence type="ECO:0000313" key="2">
    <source>
        <dbReference type="Proteomes" id="UP001501410"/>
    </source>
</evidence>
<dbReference type="Gene3D" id="3.40.50.1000">
    <property type="entry name" value="HAD superfamily/HAD-like"/>
    <property type="match status" value="1"/>
</dbReference>
<proteinExistence type="predicted"/>
<keyword evidence="2" id="KW-1185">Reference proteome</keyword>
<comment type="caution">
    <text evidence="1">The sequence shown here is derived from an EMBL/GenBank/DDBJ whole genome shotgun (WGS) entry which is preliminary data.</text>
</comment>
<dbReference type="Pfam" id="PF13419">
    <property type="entry name" value="HAD_2"/>
    <property type="match status" value="1"/>
</dbReference>
<dbReference type="SUPFAM" id="SSF56784">
    <property type="entry name" value="HAD-like"/>
    <property type="match status" value="1"/>
</dbReference>